<organism evidence="1 2">
    <name type="scientific">Tribonema minus</name>
    <dbReference type="NCBI Taxonomy" id="303371"/>
    <lineage>
        <taxon>Eukaryota</taxon>
        <taxon>Sar</taxon>
        <taxon>Stramenopiles</taxon>
        <taxon>Ochrophyta</taxon>
        <taxon>PX clade</taxon>
        <taxon>Xanthophyceae</taxon>
        <taxon>Tribonematales</taxon>
        <taxon>Tribonemataceae</taxon>
        <taxon>Tribonema</taxon>
    </lineage>
</organism>
<name>A0A835ZCQ1_9STRA</name>
<dbReference type="Gene3D" id="6.10.140.2220">
    <property type="match status" value="1"/>
</dbReference>
<reference evidence="1" key="1">
    <citation type="submission" date="2021-02" db="EMBL/GenBank/DDBJ databases">
        <title>First Annotated Genome of the Yellow-green Alga Tribonema minus.</title>
        <authorList>
            <person name="Mahan K.M."/>
        </authorList>
    </citation>
    <scope>NUCLEOTIDE SEQUENCE</scope>
    <source>
        <strain evidence="1">UTEX B ZZ1240</strain>
    </source>
</reference>
<evidence type="ECO:0000313" key="2">
    <source>
        <dbReference type="Proteomes" id="UP000664859"/>
    </source>
</evidence>
<protein>
    <submittedName>
        <fullName evidence="1">Uncharacterized protein</fullName>
    </submittedName>
</protein>
<evidence type="ECO:0000313" key="1">
    <source>
        <dbReference type="EMBL" id="KAG5191295.1"/>
    </source>
</evidence>
<dbReference type="EMBL" id="JAFCMP010000021">
    <property type="protein sequence ID" value="KAG5191295.1"/>
    <property type="molecule type" value="Genomic_DNA"/>
</dbReference>
<accession>A0A835ZCQ1</accession>
<comment type="caution">
    <text evidence="1">The sequence shown here is derived from an EMBL/GenBank/DDBJ whole genome shotgun (WGS) entry which is preliminary data.</text>
</comment>
<sequence>MFLVSAGSSFQINAEDEQLLIEHLRGLWAAGRYHDDISITLEPDGRRPRVDPDIDALRRLLRSKHIHKREPGFWNIGQLGSVWFDAYLDGITYRLAVDSRRPEPHVIVIQYRNADPIPSEGTKYCASCRFVEQEDEEEPDALGVTGKMLRCGGCKHSDRPAYYCCPAHQVQHWILEHSEVCTREHRANRRK</sequence>
<proteinExistence type="predicted"/>
<keyword evidence="2" id="KW-1185">Reference proteome</keyword>
<dbReference type="Proteomes" id="UP000664859">
    <property type="component" value="Unassembled WGS sequence"/>
</dbReference>
<dbReference type="AlphaFoldDB" id="A0A835ZCQ1"/>
<gene>
    <name evidence="1" type="ORF">JKP88DRAFT_251628</name>
</gene>